<sequence>MKFNKKHIAILTSYFPSISETFIVNHITGLVDAGYNLTILARKKQDILKASQPYIIESYNLIDKTLQYLPESPNSHIEKLKDVTLIILRNKSLWTKGSKFLRASSMKRSIWLKKIMLAEAFKKLPEFDFYHAHFGINAIHLATMKQLGVLKAPYGVSFHGFDAHAVDDNTFVLLKEKYKAVFKTAAFVTVNTTYLKEKVLELGCPLSLIHTIPVGVDTNFFEYKKRILKPKLSIISIGRLIPLKGHSYGIQVINQLINRGFDVEYTIIGSGPEYENLKKLVIDLDLENSVHLVLEKSQGEIKKLLYDSDLFLMTSITDIDGRAEAQGLVTLEAQATGIPVVAFNSGGVADTLIDGETGFLVNEKDIQSMVDKVELFIKETTTRNAMGIKANDFVKTNFNNIILAQKMITLYEQFN</sequence>
<organism evidence="3 4">
    <name type="scientific">Patiriisocius marinistellae</name>
    <dbReference type="NCBI Taxonomy" id="2494560"/>
    <lineage>
        <taxon>Bacteria</taxon>
        <taxon>Pseudomonadati</taxon>
        <taxon>Bacteroidota</taxon>
        <taxon>Flavobacteriia</taxon>
        <taxon>Flavobacteriales</taxon>
        <taxon>Flavobacteriaceae</taxon>
        <taxon>Patiriisocius</taxon>
    </lineage>
</organism>
<accession>A0A5J4G3A3</accession>
<dbReference type="Pfam" id="PF00534">
    <property type="entry name" value="Glycos_transf_1"/>
    <property type="match status" value="1"/>
</dbReference>
<protein>
    <submittedName>
        <fullName evidence="3">Glycoside hydrolase</fullName>
    </submittedName>
</protein>
<dbReference type="InterPro" id="IPR028098">
    <property type="entry name" value="Glyco_trans_4-like_N"/>
</dbReference>
<dbReference type="Pfam" id="PF13439">
    <property type="entry name" value="Glyco_transf_4"/>
    <property type="match status" value="1"/>
</dbReference>
<dbReference type="OrthoDB" id="832722at2"/>
<dbReference type="Gene3D" id="3.40.50.2000">
    <property type="entry name" value="Glycogen Phosphorylase B"/>
    <property type="match status" value="2"/>
</dbReference>
<evidence type="ECO:0000313" key="3">
    <source>
        <dbReference type="EMBL" id="GEQ86811.1"/>
    </source>
</evidence>
<dbReference type="PANTHER" id="PTHR12526">
    <property type="entry name" value="GLYCOSYLTRANSFERASE"/>
    <property type="match status" value="1"/>
</dbReference>
<keyword evidence="3" id="KW-0378">Hydrolase</keyword>
<evidence type="ECO:0000259" key="1">
    <source>
        <dbReference type="Pfam" id="PF00534"/>
    </source>
</evidence>
<proteinExistence type="predicted"/>
<gene>
    <name evidence="3" type="ORF">ULMS_23190</name>
</gene>
<dbReference type="EMBL" id="BKCF01000004">
    <property type="protein sequence ID" value="GEQ86811.1"/>
    <property type="molecule type" value="Genomic_DNA"/>
</dbReference>
<dbReference type="AlphaFoldDB" id="A0A5J4G3A3"/>
<dbReference type="InterPro" id="IPR001296">
    <property type="entry name" value="Glyco_trans_1"/>
</dbReference>
<evidence type="ECO:0000259" key="2">
    <source>
        <dbReference type="Pfam" id="PF13439"/>
    </source>
</evidence>
<feature type="domain" description="Glycosyl transferase family 1" evidence="1">
    <location>
        <begin position="225"/>
        <end position="390"/>
    </location>
</feature>
<dbReference type="SUPFAM" id="SSF53756">
    <property type="entry name" value="UDP-Glycosyltransferase/glycogen phosphorylase"/>
    <property type="match status" value="1"/>
</dbReference>
<dbReference type="PANTHER" id="PTHR12526:SF630">
    <property type="entry name" value="GLYCOSYLTRANSFERASE"/>
    <property type="match status" value="1"/>
</dbReference>
<dbReference type="GO" id="GO:0016787">
    <property type="term" value="F:hydrolase activity"/>
    <property type="evidence" value="ECO:0007669"/>
    <property type="project" value="UniProtKB-KW"/>
</dbReference>
<name>A0A5J4G3A3_9FLAO</name>
<keyword evidence="4" id="KW-1185">Reference proteome</keyword>
<comment type="caution">
    <text evidence="3">The sequence shown here is derived from an EMBL/GenBank/DDBJ whole genome shotgun (WGS) entry which is preliminary data.</text>
</comment>
<reference evidence="3 4" key="1">
    <citation type="submission" date="2019-08" db="EMBL/GenBank/DDBJ databases">
        <title>Ulvibacter marinistellae sp. nov., isolated from a starfish, Patiria pectinifera.</title>
        <authorList>
            <person name="Kawano K."/>
            <person name="Ushijima N."/>
            <person name="Kihara M."/>
            <person name="Itoh H."/>
        </authorList>
    </citation>
    <scope>NUCLEOTIDE SEQUENCE [LARGE SCALE GENOMIC DNA]</scope>
    <source>
        <strain evidence="3 4">KK4</strain>
    </source>
</reference>
<feature type="domain" description="Glycosyltransferase subfamily 4-like N-terminal" evidence="2">
    <location>
        <begin position="20"/>
        <end position="219"/>
    </location>
</feature>
<dbReference type="GO" id="GO:0016757">
    <property type="term" value="F:glycosyltransferase activity"/>
    <property type="evidence" value="ECO:0007669"/>
    <property type="project" value="InterPro"/>
</dbReference>
<dbReference type="RefSeq" id="WP_151894728.1">
    <property type="nucleotide sequence ID" value="NZ_BKCF01000004.1"/>
</dbReference>
<evidence type="ECO:0000313" key="4">
    <source>
        <dbReference type="Proteomes" id="UP000326994"/>
    </source>
</evidence>
<dbReference type="Proteomes" id="UP000326994">
    <property type="component" value="Unassembled WGS sequence"/>
</dbReference>